<evidence type="ECO:0000313" key="2">
    <source>
        <dbReference type="Proteomes" id="UP000807504"/>
    </source>
</evidence>
<dbReference type="EMBL" id="JABXBU010002230">
    <property type="protein sequence ID" value="KAF8766343.1"/>
    <property type="molecule type" value="Genomic_DNA"/>
</dbReference>
<proteinExistence type="predicted"/>
<keyword evidence="2" id="KW-1185">Reference proteome</keyword>
<reference evidence="1" key="2">
    <citation type="submission" date="2020-06" db="EMBL/GenBank/DDBJ databases">
        <authorList>
            <person name="Sheffer M."/>
        </authorList>
    </citation>
    <scope>NUCLEOTIDE SEQUENCE</scope>
</reference>
<protein>
    <submittedName>
        <fullName evidence="1">Uncharacterized protein</fullName>
    </submittedName>
</protein>
<dbReference type="PANTHER" id="PTHR47331:SF1">
    <property type="entry name" value="GAG-LIKE PROTEIN"/>
    <property type="match status" value="1"/>
</dbReference>
<dbReference type="Proteomes" id="UP000807504">
    <property type="component" value="Unassembled WGS sequence"/>
</dbReference>
<name>A0A8T0E3J3_ARGBR</name>
<evidence type="ECO:0000313" key="1">
    <source>
        <dbReference type="EMBL" id="KAF8766343.1"/>
    </source>
</evidence>
<gene>
    <name evidence="1" type="ORF">HNY73_019416</name>
</gene>
<reference evidence="1" key="1">
    <citation type="journal article" date="2020" name="bioRxiv">
        <title>Chromosome-level reference genome of the European wasp spider Argiope bruennichi: a resource for studies on range expansion and evolutionary adaptation.</title>
        <authorList>
            <person name="Sheffer M.M."/>
            <person name="Hoppe A."/>
            <person name="Krehenwinkel H."/>
            <person name="Uhl G."/>
            <person name="Kuss A.W."/>
            <person name="Jensen L."/>
            <person name="Jensen C."/>
            <person name="Gillespie R.G."/>
            <person name="Hoff K.J."/>
            <person name="Prost S."/>
        </authorList>
    </citation>
    <scope>NUCLEOTIDE SEQUENCE</scope>
</reference>
<dbReference type="AlphaFoldDB" id="A0A8T0E3J3"/>
<dbReference type="InterPro" id="IPR008042">
    <property type="entry name" value="Retrotrans_Pao"/>
</dbReference>
<sequence>MHTKRYLLQAAGRIFDPVGFPGSFTIRLKFLVQDLWYIALYWDERFPMKLDTDWNEWCDELNTFHIPRYCLGDTHSNEIDNTQMHCFSADSKKAYEAVVIQEIQRFTDPKDWHNCTAQNNPANLISRFGMLAAELRDSDFWCMVLIG</sequence>
<organism evidence="1 2">
    <name type="scientific">Argiope bruennichi</name>
    <name type="common">Wasp spider</name>
    <name type="synonym">Aranea bruennichi</name>
    <dbReference type="NCBI Taxonomy" id="94029"/>
    <lineage>
        <taxon>Eukaryota</taxon>
        <taxon>Metazoa</taxon>
        <taxon>Ecdysozoa</taxon>
        <taxon>Arthropoda</taxon>
        <taxon>Chelicerata</taxon>
        <taxon>Arachnida</taxon>
        <taxon>Araneae</taxon>
        <taxon>Araneomorphae</taxon>
        <taxon>Entelegynae</taxon>
        <taxon>Araneoidea</taxon>
        <taxon>Araneidae</taxon>
        <taxon>Argiope</taxon>
    </lineage>
</organism>
<accession>A0A8T0E3J3</accession>
<dbReference type="PANTHER" id="PTHR47331">
    <property type="entry name" value="PHD-TYPE DOMAIN-CONTAINING PROTEIN"/>
    <property type="match status" value="1"/>
</dbReference>
<dbReference type="Pfam" id="PF05380">
    <property type="entry name" value="Peptidase_A17"/>
    <property type="match status" value="1"/>
</dbReference>
<comment type="caution">
    <text evidence="1">The sequence shown here is derived from an EMBL/GenBank/DDBJ whole genome shotgun (WGS) entry which is preliminary data.</text>
</comment>